<proteinExistence type="predicted"/>
<dbReference type="Pfam" id="PF07776">
    <property type="entry name" value="zf-AD"/>
    <property type="match status" value="1"/>
</dbReference>
<dbReference type="PROSITE" id="PS00028">
    <property type="entry name" value="ZINC_FINGER_C2H2_1"/>
    <property type="match status" value="4"/>
</dbReference>
<dbReference type="PANTHER" id="PTHR16515:SF49">
    <property type="entry name" value="GASTRULA ZINC FINGER PROTEIN XLCGF49.1-LIKE-RELATED"/>
    <property type="match status" value="1"/>
</dbReference>
<name>A0A182J5U7_ANOAO</name>
<dbReference type="GO" id="GO:0005634">
    <property type="term" value="C:nucleus"/>
    <property type="evidence" value="ECO:0007669"/>
    <property type="project" value="UniProtKB-SubCell"/>
</dbReference>
<organism evidence="11">
    <name type="scientific">Anopheles atroparvus</name>
    <name type="common">European mosquito</name>
    <dbReference type="NCBI Taxonomy" id="41427"/>
    <lineage>
        <taxon>Eukaryota</taxon>
        <taxon>Metazoa</taxon>
        <taxon>Ecdysozoa</taxon>
        <taxon>Arthropoda</taxon>
        <taxon>Hexapoda</taxon>
        <taxon>Insecta</taxon>
        <taxon>Pterygota</taxon>
        <taxon>Neoptera</taxon>
        <taxon>Endopterygota</taxon>
        <taxon>Diptera</taxon>
        <taxon>Nematocera</taxon>
        <taxon>Culicoidea</taxon>
        <taxon>Culicidae</taxon>
        <taxon>Anophelinae</taxon>
        <taxon>Anopheles</taxon>
    </lineage>
</organism>
<dbReference type="InterPro" id="IPR013087">
    <property type="entry name" value="Znf_C2H2_type"/>
</dbReference>
<evidence type="ECO:0000256" key="5">
    <source>
        <dbReference type="ARBA" id="ARBA00022833"/>
    </source>
</evidence>
<evidence type="ECO:0000256" key="2">
    <source>
        <dbReference type="ARBA" id="ARBA00022723"/>
    </source>
</evidence>
<dbReference type="Gene3D" id="3.40.1800.20">
    <property type="match status" value="1"/>
</dbReference>
<keyword evidence="4" id="KW-0863">Zinc-finger</keyword>
<dbReference type="EnsemblMetazoa" id="AATE011927-RA">
    <property type="protein sequence ID" value="AATE011927-PA.1"/>
    <property type="gene ID" value="AATE011927"/>
</dbReference>
<dbReference type="SUPFAM" id="SSF57667">
    <property type="entry name" value="beta-beta-alpha zinc fingers"/>
    <property type="match status" value="2"/>
</dbReference>
<dbReference type="PROSITE" id="PS51915">
    <property type="entry name" value="ZAD"/>
    <property type="match status" value="1"/>
</dbReference>
<evidence type="ECO:0000256" key="1">
    <source>
        <dbReference type="ARBA" id="ARBA00004123"/>
    </source>
</evidence>
<keyword evidence="5" id="KW-0862">Zinc</keyword>
<dbReference type="AlphaFoldDB" id="A0A182J5U7"/>
<keyword evidence="9" id="KW-0539">Nucleus</keyword>
<feature type="compositionally biased region" description="Polar residues" evidence="10">
    <location>
        <begin position="625"/>
        <end position="639"/>
    </location>
</feature>
<feature type="region of interest" description="Disordered" evidence="10">
    <location>
        <begin position="305"/>
        <end position="325"/>
    </location>
</feature>
<dbReference type="Gene3D" id="3.30.160.60">
    <property type="entry name" value="Classic Zinc Finger"/>
    <property type="match status" value="3"/>
</dbReference>
<keyword evidence="3" id="KW-0677">Repeat</keyword>
<feature type="compositionally biased region" description="Low complexity" evidence="10">
    <location>
        <begin position="640"/>
        <end position="677"/>
    </location>
</feature>
<dbReference type="STRING" id="41427.A0A182J5U7"/>
<evidence type="ECO:0000256" key="9">
    <source>
        <dbReference type="ARBA" id="ARBA00023242"/>
    </source>
</evidence>
<keyword evidence="8" id="KW-0804">Transcription</keyword>
<evidence type="ECO:0000256" key="6">
    <source>
        <dbReference type="ARBA" id="ARBA00023015"/>
    </source>
</evidence>
<sequence length="881" mass="94257">MTGYKSVNFADLCRLCANSTGTRVGIFTEEGRSRKIHSKISESLRITIQETDRLPKSVCTLCLKQVEAQVEFRELVVQKQGMLESCLNSSAKNGGKVYIRVEKPRDPQSIPRPHSNFAQVVASIPETVATKSTQVRLVQTSPVQQTSQQQPQQQLVISSIPKAIIQTANGNSNVSSSNVAVRTTNGDYLSSIIQAVGIQPDGEPTRTLVQEQPVQQQQQQQIMTSQPQLVTIRAQPQQNAQTRQQKNFQHQFTLTLDGQGPIRTNNVHYKLQNGTLVPIPPKSPEGESQTTFTQVDEFIKIKTTPVKAQKREPPQKAMTETTPAKKQRIIQLVKSPQQQTPPKATPAVSHAVTTMDGTCILGGSPVQTMVSTGGVYTSTPNSSGQNVITLQDVKLITSGAGSNNNNNGSGNGNQRMMPIVIKHEQEALESGGGAATGNTLSLTPQMAPQNAAPQNTLQYVSMKVETGPGGMIRLTPTQPFPANQQLTISPQALQQFGMQALSSLQTTGAGGQAVMVPMTIISQNPATGQQTATLMQTQNVTTGQTVGGNYVTLVGKTTGQRKSVPTQTNPPKLTRLNAPGTKPTTTTNVPNASSNAPSGTVQRNKGSGNASRPSAASTGPGRSVGNATSAPEPSYSLNVSNEDGSGTEGSGSENESNRSAQSLVASQQMSAISAMSSKQELPADQQSSGTGNGGAGGGGSGASEVSITTCNVCQKVFGRKEHLVQHLKSHIGLRPFKCEIPCCFKSFSRKEHLLRHTVSHSGKKLFQCDLCQKLFSRKDNLNKHKKTHSEHHSPAAPFSCIICHKDFHFKQQFLRHKALHDSYAAESLETKTITTANGTTLANLGSARATIINSVDGNTMVTLPQRFIIDSSQLIASSRPS</sequence>
<reference evidence="11" key="1">
    <citation type="submission" date="2022-08" db="UniProtKB">
        <authorList>
            <consortium name="EnsemblMetazoa"/>
        </authorList>
    </citation>
    <scope>IDENTIFICATION</scope>
    <source>
        <strain evidence="11">EBRO</strain>
    </source>
</reference>
<evidence type="ECO:0000256" key="4">
    <source>
        <dbReference type="ARBA" id="ARBA00022771"/>
    </source>
</evidence>
<evidence type="ECO:0000256" key="8">
    <source>
        <dbReference type="ARBA" id="ARBA00023163"/>
    </source>
</evidence>
<evidence type="ECO:0000256" key="7">
    <source>
        <dbReference type="ARBA" id="ARBA00023125"/>
    </source>
</evidence>
<feature type="compositionally biased region" description="Polar residues" evidence="10">
    <location>
        <begin position="582"/>
        <end position="617"/>
    </location>
</feature>
<evidence type="ECO:0000256" key="10">
    <source>
        <dbReference type="SAM" id="MobiDB-lite"/>
    </source>
</evidence>
<dbReference type="PANTHER" id="PTHR16515">
    <property type="entry name" value="PR DOMAIN ZINC FINGER PROTEIN"/>
    <property type="match status" value="1"/>
</dbReference>
<accession>A0A182J5U7</accession>
<dbReference type="InterPro" id="IPR036236">
    <property type="entry name" value="Znf_C2H2_sf"/>
</dbReference>
<feature type="compositionally biased region" description="Gly residues" evidence="10">
    <location>
        <begin position="690"/>
        <end position="701"/>
    </location>
</feature>
<dbReference type="Pfam" id="PF00096">
    <property type="entry name" value="zf-C2H2"/>
    <property type="match status" value="2"/>
</dbReference>
<dbReference type="SMART" id="SM00868">
    <property type="entry name" value="zf-AD"/>
    <property type="match status" value="1"/>
</dbReference>
<dbReference type="GO" id="GO:0003677">
    <property type="term" value="F:DNA binding"/>
    <property type="evidence" value="ECO:0007669"/>
    <property type="project" value="UniProtKB-KW"/>
</dbReference>
<dbReference type="SUPFAM" id="SSF57716">
    <property type="entry name" value="Glucocorticoid receptor-like (DNA-binding domain)"/>
    <property type="match status" value="1"/>
</dbReference>
<feature type="compositionally biased region" description="Polar residues" evidence="10">
    <location>
        <begin position="556"/>
        <end position="571"/>
    </location>
</feature>
<dbReference type="InterPro" id="IPR012934">
    <property type="entry name" value="Znf_AD"/>
</dbReference>
<feature type="region of interest" description="Disordered" evidence="10">
    <location>
        <begin position="556"/>
        <end position="701"/>
    </location>
</feature>
<dbReference type="FunFam" id="3.30.160.60:FF:000032">
    <property type="entry name" value="Krueppel-like factor 4"/>
    <property type="match status" value="1"/>
</dbReference>
<dbReference type="VEuPathDB" id="VectorBase:AATE011927"/>
<evidence type="ECO:0000256" key="3">
    <source>
        <dbReference type="ARBA" id="ARBA00022737"/>
    </source>
</evidence>
<dbReference type="PROSITE" id="PS50157">
    <property type="entry name" value="ZINC_FINGER_C2H2_2"/>
    <property type="match status" value="4"/>
</dbReference>
<dbReference type="SMART" id="SM00355">
    <property type="entry name" value="ZnF_C2H2"/>
    <property type="match status" value="4"/>
</dbReference>
<dbReference type="GO" id="GO:0008270">
    <property type="term" value="F:zinc ion binding"/>
    <property type="evidence" value="ECO:0007669"/>
    <property type="project" value="UniProtKB-UniRule"/>
</dbReference>
<comment type="subcellular location">
    <subcellularLocation>
        <location evidence="1">Nucleus</location>
    </subcellularLocation>
</comment>
<keyword evidence="7" id="KW-0238">DNA-binding</keyword>
<keyword evidence="6" id="KW-0805">Transcription regulation</keyword>
<dbReference type="InterPro" id="IPR050331">
    <property type="entry name" value="Zinc_finger"/>
</dbReference>
<dbReference type="GO" id="GO:0010468">
    <property type="term" value="P:regulation of gene expression"/>
    <property type="evidence" value="ECO:0007669"/>
    <property type="project" value="TreeGrafter"/>
</dbReference>
<evidence type="ECO:0000313" key="11">
    <source>
        <dbReference type="EnsemblMetazoa" id="AATE011927-PA.1"/>
    </source>
</evidence>
<protein>
    <submittedName>
        <fullName evidence="11">Uncharacterized protein</fullName>
    </submittedName>
</protein>
<keyword evidence="2" id="KW-0479">Metal-binding</keyword>